<dbReference type="PANTHER" id="PTHR43762:SF1">
    <property type="entry name" value="D-ARABINONO-1,4-LACTONE OXIDASE"/>
    <property type="match status" value="1"/>
</dbReference>
<dbReference type="Gene3D" id="3.30.43.10">
    <property type="entry name" value="Uridine Diphospho-n-acetylenolpyruvylglucosamine Reductase, domain 2"/>
    <property type="match status" value="1"/>
</dbReference>
<dbReference type="InterPro" id="IPR016171">
    <property type="entry name" value="Vanillyl_alc_oxidase_C-sub2"/>
</dbReference>
<protein>
    <submittedName>
        <fullName evidence="5">FAD/FMN-containing dehydrogenases</fullName>
    </submittedName>
</protein>
<feature type="domain" description="FAD-binding PCMH-type" evidence="4">
    <location>
        <begin position="71"/>
        <end position="261"/>
    </location>
</feature>
<keyword evidence="2" id="KW-0274">FAD</keyword>
<name>A0ABQ0YGM5_9NOCA</name>
<dbReference type="PROSITE" id="PS51318">
    <property type="entry name" value="TAT"/>
    <property type="match status" value="1"/>
</dbReference>
<evidence type="ECO:0000259" key="4">
    <source>
        <dbReference type="PROSITE" id="PS51387"/>
    </source>
</evidence>
<evidence type="ECO:0000256" key="1">
    <source>
        <dbReference type="ARBA" id="ARBA00022630"/>
    </source>
</evidence>
<dbReference type="InterPro" id="IPR016167">
    <property type="entry name" value="FAD-bd_PCMH_sub1"/>
</dbReference>
<dbReference type="Gene3D" id="3.30.465.10">
    <property type="match status" value="1"/>
</dbReference>
<dbReference type="InterPro" id="IPR016166">
    <property type="entry name" value="FAD-bd_PCMH"/>
</dbReference>
<dbReference type="InterPro" id="IPR006094">
    <property type="entry name" value="Oxid_FAD_bind_N"/>
</dbReference>
<dbReference type="Gene3D" id="3.40.462.10">
    <property type="entry name" value="FAD-linked oxidases, C-terminal domain"/>
    <property type="match status" value="1"/>
</dbReference>
<dbReference type="InterPro" id="IPR010031">
    <property type="entry name" value="FAD_lactone_oxidase-like"/>
</dbReference>
<evidence type="ECO:0000313" key="5">
    <source>
        <dbReference type="EMBL" id="GES35648.1"/>
    </source>
</evidence>
<accession>A0ABQ0YGM5</accession>
<evidence type="ECO:0000256" key="2">
    <source>
        <dbReference type="ARBA" id="ARBA00022827"/>
    </source>
</evidence>
<dbReference type="InterPro" id="IPR006311">
    <property type="entry name" value="TAT_signal"/>
</dbReference>
<dbReference type="Pfam" id="PF01565">
    <property type="entry name" value="FAD_binding_4"/>
    <property type="match status" value="1"/>
</dbReference>
<dbReference type="InterPro" id="IPR016164">
    <property type="entry name" value="FAD-linked_Oxase-like_C"/>
</dbReference>
<organism evidence="5 6">
    <name type="scientific">Rhodococcus aetherivorans</name>
    <dbReference type="NCBI Taxonomy" id="191292"/>
    <lineage>
        <taxon>Bacteria</taxon>
        <taxon>Bacillati</taxon>
        <taxon>Actinomycetota</taxon>
        <taxon>Actinomycetes</taxon>
        <taxon>Mycobacteriales</taxon>
        <taxon>Nocardiaceae</taxon>
        <taxon>Rhodococcus</taxon>
    </lineage>
</organism>
<dbReference type="Gene3D" id="1.10.45.10">
    <property type="entry name" value="Vanillyl-alcohol Oxidase, Chain A, domain 4"/>
    <property type="match status" value="1"/>
</dbReference>
<dbReference type="InterPro" id="IPR015213">
    <property type="entry name" value="Cholesterol_OX_subst-bd"/>
</dbReference>
<keyword evidence="3" id="KW-0560">Oxidoreductase</keyword>
<proteinExistence type="predicted"/>
<dbReference type="PROSITE" id="PS51387">
    <property type="entry name" value="FAD_PCMH"/>
    <property type="match status" value="1"/>
</dbReference>
<dbReference type="SUPFAM" id="SSF56176">
    <property type="entry name" value="FAD-binding/transporter-associated domain-like"/>
    <property type="match status" value="1"/>
</dbReference>
<dbReference type="InterPro" id="IPR016170">
    <property type="entry name" value="Cytok_DH_C_sf"/>
</dbReference>
<dbReference type="InterPro" id="IPR016169">
    <property type="entry name" value="FAD-bd_PCMH_sub2"/>
</dbReference>
<comment type="caution">
    <text evidence="5">The sequence shown here is derived from an EMBL/GenBank/DDBJ whole genome shotgun (WGS) entry which is preliminary data.</text>
</comment>
<reference evidence="5 6" key="1">
    <citation type="journal article" date="2018" name="Biodegradation">
        <title>1,4-Dioxane degradation characteristics of Rhodococcus aetherivorans JCM 14343.</title>
        <authorList>
            <person name="Inoue D."/>
            <person name="Tsunoda T."/>
            <person name="Yamamoto N."/>
            <person name="Ike M."/>
            <person name="Sei K."/>
        </authorList>
    </citation>
    <scope>NUCLEOTIDE SEQUENCE [LARGE SCALE GENOMIC DNA]</scope>
    <source>
        <strain evidence="5 6">JCM 14343</strain>
    </source>
</reference>
<dbReference type="Pfam" id="PF09129">
    <property type="entry name" value="Chol_subst-bind"/>
    <property type="match status" value="1"/>
</dbReference>
<dbReference type="Proteomes" id="UP000325466">
    <property type="component" value="Unassembled WGS sequence"/>
</dbReference>
<dbReference type="SUPFAM" id="SSF55103">
    <property type="entry name" value="FAD-linked oxidases, C-terminal domain"/>
    <property type="match status" value="1"/>
</dbReference>
<gene>
    <name evidence="5" type="ORF">RAJCM14343_0897</name>
</gene>
<evidence type="ECO:0000256" key="3">
    <source>
        <dbReference type="ARBA" id="ARBA00023002"/>
    </source>
</evidence>
<keyword evidence="6" id="KW-1185">Reference proteome</keyword>
<dbReference type="PANTHER" id="PTHR43762">
    <property type="entry name" value="L-GULONOLACTONE OXIDASE"/>
    <property type="match status" value="1"/>
</dbReference>
<evidence type="ECO:0000313" key="6">
    <source>
        <dbReference type="Proteomes" id="UP000325466"/>
    </source>
</evidence>
<sequence length="583" mass="63481">MFMTIRTEPLRLSRRGFLAAGAGALAATALGGWTPVHAVPAGSSGATLTTPAAFPDGIALYQQAYQNWSKEIMLDAIWTCAPRSPEDVVRLANWAHAHGYTVRPRGAMHGWTPLTIVNGAPVDRVILADTMAHLNGVSVHSGSDPATVTAGAGATLDAITTALQGHGLGWANLPAPGVLSIAGALAVNAHGAALPADGEKNVPGHTFGSLSNLVTELTTVAWNGSEYALRTYTRADADITALLAHLGRTFVTSVTLQAGPDTRMRCQSYTDIDWRELFAPAGAPGRTFESFVRACGRAEAIWYPFTDKPWMKVWSLAPQKPVTSREVFGPYNYPFSDNVPEPVTDLLGQMTAGNPAIAPAFGQVYYNTTVAGLAATNSSDIWGWSKDLQFYIKATTLRLTEGGGAVLTNRANIANVIHDFTQWFHERIEHYRALGQYPLNGPVEIRCCGLDQPDDVRVPSAGPPTISATRPRPDHPEWDTAIWLNVLGVPGTPGMFAFYREMEQWMRGHYNNADSTFRPEWSKGWAFGPELPYTDQRVIEQVLPDTYREGVPADENWDSARAVYNRLDPHRVFSNSFIDRLLP</sequence>
<dbReference type="EMBL" id="BLAH01000026">
    <property type="protein sequence ID" value="GES35648.1"/>
    <property type="molecule type" value="Genomic_DNA"/>
</dbReference>
<dbReference type="InterPro" id="IPR036318">
    <property type="entry name" value="FAD-bd_PCMH-like_sf"/>
</dbReference>
<keyword evidence="1" id="KW-0285">Flavoprotein</keyword>